<dbReference type="KEGG" id="eha:Ethha_2374"/>
<dbReference type="AlphaFoldDB" id="E6U560"/>
<dbReference type="EMBL" id="CP002400">
    <property type="protein sequence ID" value="ADU27873.1"/>
    <property type="molecule type" value="Genomic_DNA"/>
</dbReference>
<evidence type="ECO:0000313" key="3">
    <source>
        <dbReference type="Proteomes" id="UP000001551"/>
    </source>
</evidence>
<dbReference type="InterPro" id="IPR024207">
    <property type="entry name" value="CotJB_dom"/>
</dbReference>
<dbReference type="PIRSF" id="PIRSF010606">
    <property type="entry name" value="Spore_coat_CotJB"/>
    <property type="match status" value="1"/>
</dbReference>
<sequence>MNEQATLLRNIAAIGFSMQELRLFLDTHPADATGIALFNKYQQKLSVLTAEYTRAYGPIDSNTANAGNTWQWVKDPWPWEAAANPEV</sequence>
<dbReference type="eggNOG" id="ENOG5032Y4N">
    <property type="taxonomic scope" value="Bacteria"/>
</dbReference>
<protein>
    <submittedName>
        <fullName evidence="2">Spore coat protein CotJB</fullName>
    </submittedName>
</protein>
<dbReference type="HOGENOM" id="CLU_163198_1_0_9"/>
<evidence type="ECO:0000313" key="2">
    <source>
        <dbReference type="EMBL" id="ADU27873.1"/>
    </source>
</evidence>
<reference evidence="2 3" key="1">
    <citation type="submission" date="2010-12" db="EMBL/GenBank/DDBJ databases">
        <title>Complete sequence of Ethanoligenens harbinense YUAN-3.</title>
        <authorList>
            <person name="Lucas S."/>
            <person name="Copeland A."/>
            <person name="Lapidus A."/>
            <person name="Cheng J.-F."/>
            <person name="Bruce D."/>
            <person name="Goodwin L."/>
            <person name="Pitluck S."/>
            <person name="Chertkov O."/>
            <person name="Misra M."/>
            <person name="Detter J.C."/>
            <person name="Han C."/>
            <person name="Tapia R."/>
            <person name="Land M."/>
            <person name="Hauser L."/>
            <person name="Jeffries C."/>
            <person name="Kyrpides N."/>
            <person name="Ivanova N."/>
            <person name="Mikhailova N."/>
            <person name="Wang A."/>
            <person name="Mouttaki H."/>
            <person name="He Z."/>
            <person name="Zhou J."/>
            <person name="Hemme C.L."/>
            <person name="Woyke T."/>
        </authorList>
    </citation>
    <scope>NUCLEOTIDE SEQUENCE [LARGE SCALE GENOMIC DNA]</scope>
    <source>
        <strain evidence="3">DSM 18485 / JCM 12961 / CGMCC 1.5033 / YUAN-3</strain>
    </source>
</reference>
<organism evidence="2 3">
    <name type="scientific">Ethanoligenens harbinense (strain DSM 18485 / JCM 12961 / CGMCC 1.5033 / YUAN-3)</name>
    <dbReference type="NCBI Taxonomy" id="663278"/>
    <lineage>
        <taxon>Bacteria</taxon>
        <taxon>Bacillati</taxon>
        <taxon>Bacillota</taxon>
        <taxon>Clostridia</taxon>
        <taxon>Eubacteriales</taxon>
        <taxon>Oscillospiraceae</taxon>
        <taxon>Ethanoligenens</taxon>
    </lineage>
</organism>
<dbReference type="RefSeq" id="WP_013486219.1">
    <property type="nucleotide sequence ID" value="NC_014828.1"/>
</dbReference>
<keyword evidence="3" id="KW-1185">Reference proteome</keyword>
<evidence type="ECO:0000259" key="1">
    <source>
        <dbReference type="Pfam" id="PF12652"/>
    </source>
</evidence>
<keyword evidence="2" id="KW-0167">Capsid protein</keyword>
<dbReference type="InterPro" id="IPR016571">
    <property type="entry name" value="Spore_coat_assembly_CotJB"/>
</dbReference>
<name>E6U560_ETHHY</name>
<dbReference type="Pfam" id="PF12652">
    <property type="entry name" value="CotJB"/>
    <property type="match status" value="1"/>
</dbReference>
<accession>E6U560</accession>
<gene>
    <name evidence="2" type="ordered locus">Ethha_2374</name>
</gene>
<dbReference type="Proteomes" id="UP000001551">
    <property type="component" value="Chromosome"/>
</dbReference>
<proteinExistence type="predicted"/>
<keyword evidence="2" id="KW-0946">Virion</keyword>
<feature type="domain" description="Protein CotJB" evidence="1">
    <location>
        <begin position="6"/>
        <end position="80"/>
    </location>
</feature>
<dbReference type="STRING" id="663278.Ethha_2374"/>